<gene>
    <name evidence="2" type="primary">glpE_3</name>
    <name evidence="2" type="ORF">R69888_06572</name>
</gene>
<evidence type="ECO:0000259" key="1">
    <source>
        <dbReference type="PROSITE" id="PS50206"/>
    </source>
</evidence>
<proteinExistence type="predicted"/>
<dbReference type="PROSITE" id="PS50206">
    <property type="entry name" value="RHODANESE_3"/>
    <property type="match status" value="1"/>
</dbReference>
<dbReference type="InterPro" id="IPR035985">
    <property type="entry name" value="Ubiquitin-activating_enz"/>
</dbReference>
<organism evidence="2 3">
    <name type="scientific">Paraburkholderia haematera</name>
    <dbReference type="NCBI Taxonomy" id="2793077"/>
    <lineage>
        <taxon>Bacteria</taxon>
        <taxon>Pseudomonadati</taxon>
        <taxon>Pseudomonadota</taxon>
        <taxon>Betaproteobacteria</taxon>
        <taxon>Burkholderiales</taxon>
        <taxon>Burkholderiaceae</taxon>
        <taxon>Paraburkholderia</taxon>
    </lineage>
</organism>
<name>A0ABM8ST59_9BURK</name>
<dbReference type="SUPFAM" id="SSF69572">
    <property type="entry name" value="Activating enzymes of the ubiquitin-like proteins"/>
    <property type="match status" value="1"/>
</dbReference>
<dbReference type="CDD" id="cd00757">
    <property type="entry name" value="ThiF_MoeB_HesA_family"/>
    <property type="match status" value="1"/>
</dbReference>
<dbReference type="NCBIfam" id="NF004281">
    <property type="entry name" value="PRK05690.1"/>
    <property type="match status" value="1"/>
</dbReference>
<dbReference type="InterPro" id="IPR045886">
    <property type="entry name" value="ThiF/MoeB/HesA"/>
</dbReference>
<dbReference type="SUPFAM" id="SSF52821">
    <property type="entry name" value="Rhodanese/Cell cycle control phosphatase"/>
    <property type="match status" value="1"/>
</dbReference>
<dbReference type="NCBIfam" id="NF006444">
    <property type="entry name" value="PRK08762.1"/>
    <property type="match status" value="1"/>
</dbReference>
<feature type="domain" description="Rhodanese" evidence="1">
    <location>
        <begin position="17"/>
        <end position="107"/>
    </location>
</feature>
<dbReference type="PANTHER" id="PTHR10953">
    <property type="entry name" value="UBIQUITIN-ACTIVATING ENZYME E1"/>
    <property type="match status" value="1"/>
</dbReference>
<reference evidence="2 3" key="1">
    <citation type="submission" date="2021-02" db="EMBL/GenBank/DDBJ databases">
        <authorList>
            <person name="Vanwijnsberghe S."/>
        </authorList>
    </citation>
    <scope>NUCLEOTIDE SEQUENCE [LARGE SCALE GENOMIC DNA]</scope>
    <source>
        <strain evidence="2 3">LMG 31837</strain>
    </source>
</reference>
<keyword evidence="2" id="KW-0808">Transferase</keyword>
<dbReference type="EC" id="2.8.1.1" evidence="2"/>
<dbReference type="PANTHER" id="PTHR10953:SF102">
    <property type="entry name" value="ADENYLYLTRANSFERASE AND SULFURTRANSFERASE MOCS3"/>
    <property type="match status" value="1"/>
</dbReference>
<evidence type="ECO:0000313" key="3">
    <source>
        <dbReference type="Proteomes" id="UP000672526"/>
    </source>
</evidence>
<comment type="caution">
    <text evidence="2">The sequence shown here is derived from an EMBL/GenBank/DDBJ whole genome shotgun (WGS) entry which is preliminary data.</text>
</comment>
<accession>A0ABM8ST59</accession>
<dbReference type="RefSeq" id="WP_211616891.1">
    <property type="nucleotide sequence ID" value="NZ_CAJNBK010000037.1"/>
</dbReference>
<dbReference type="SMART" id="SM00450">
    <property type="entry name" value="RHOD"/>
    <property type="match status" value="1"/>
</dbReference>
<dbReference type="InterPro" id="IPR000594">
    <property type="entry name" value="ThiF_NAD_FAD-bd"/>
</dbReference>
<dbReference type="InterPro" id="IPR036873">
    <property type="entry name" value="Rhodanese-like_dom_sf"/>
</dbReference>
<dbReference type="GO" id="GO:0004792">
    <property type="term" value="F:thiosulfate-cyanide sulfurtransferase activity"/>
    <property type="evidence" value="ECO:0007669"/>
    <property type="project" value="UniProtKB-EC"/>
</dbReference>
<dbReference type="EMBL" id="CAJNBK010000037">
    <property type="protein sequence ID" value="CAE6831251.1"/>
    <property type="molecule type" value="Genomic_DNA"/>
</dbReference>
<dbReference type="Pfam" id="PF00581">
    <property type="entry name" value="Rhodanese"/>
    <property type="match status" value="1"/>
</dbReference>
<dbReference type="Proteomes" id="UP000672526">
    <property type="component" value="Unassembled WGS sequence"/>
</dbReference>
<dbReference type="InterPro" id="IPR001763">
    <property type="entry name" value="Rhodanese-like_dom"/>
</dbReference>
<protein>
    <submittedName>
        <fullName evidence="2">Thiosulfate sulfurtransferase GlpE</fullName>
        <ecNumber evidence="2">2.8.1.1</ecNumber>
    </submittedName>
</protein>
<dbReference type="Gene3D" id="3.40.250.10">
    <property type="entry name" value="Rhodanese-like domain"/>
    <property type="match status" value="1"/>
</dbReference>
<dbReference type="Gene3D" id="3.40.50.720">
    <property type="entry name" value="NAD(P)-binding Rossmann-like Domain"/>
    <property type="match status" value="1"/>
</dbReference>
<evidence type="ECO:0000313" key="2">
    <source>
        <dbReference type="EMBL" id="CAE6831251.1"/>
    </source>
</evidence>
<dbReference type="CDD" id="cd00158">
    <property type="entry name" value="RHOD"/>
    <property type="match status" value="1"/>
</dbReference>
<sequence length="381" mass="40489">MNAAIVELVPRQAYERQQSGALLVDVREDGERAAGTARGAIGVSKSRLETDPSAWLPDPAAEIMLICAAGARSRQCASLLQTRGYRHIYSVSGGTRAWEAAGLPMSEATASADFLERYSRHLRLPEVGLAGQCKLADARVALVGAGGLGSPAAMYLAAAGIGHITLIDDDVVDRSNLQRQVLHRDADVGTPKVESACRTLQALNPHVTVERQRTRLLADNVERLLGGHNVVIDGSDNFSTRYLVNDACVRLGLPLVYGAVQGFDGQVSVFWPAHEGGSCYRCLFAEPPPPEFAPNCSEAGVLGVLPGVIGLLQATEAIKLILGIGESLSGVLLQFDALGMCFNRLRLLRDPACPCCGDGVKTSDYVDLPTACAAYQDLPLN</sequence>
<dbReference type="Pfam" id="PF00899">
    <property type="entry name" value="ThiF"/>
    <property type="match status" value="1"/>
</dbReference>
<keyword evidence="3" id="KW-1185">Reference proteome</keyword>